<keyword evidence="2" id="KW-0804">Transcription</keyword>
<feature type="transmembrane region" description="Helical" evidence="3">
    <location>
        <begin position="248"/>
        <end position="265"/>
    </location>
</feature>
<evidence type="ECO:0000256" key="1">
    <source>
        <dbReference type="ARBA" id="ARBA00023015"/>
    </source>
</evidence>
<feature type="transmembrane region" description="Helical" evidence="3">
    <location>
        <begin position="162"/>
        <end position="183"/>
    </location>
</feature>
<dbReference type="Proteomes" id="UP000580910">
    <property type="component" value="Unassembled WGS sequence"/>
</dbReference>
<reference evidence="5 6" key="1">
    <citation type="submission" date="2020-07" db="EMBL/GenBank/DDBJ databases">
        <title>Sequencing the genomes of 1000 actinobacteria strains.</title>
        <authorList>
            <person name="Klenk H.-P."/>
        </authorList>
    </citation>
    <scope>NUCLEOTIDE SEQUENCE [LARGE SCALE GENOMIC DNA]</scope>
    <source>
        <strain evidence="5 6">DSM 21349</strain>
    </source>
</reference>
<comment type="caution">
    <text evidence="5">The sequence shown here is derived from an EMBL/GenBank/DDBJ whole genome shotgun (WGS) entry which is preliminary data.</text>
</comment>
<organism evidence="5 6">
    <name type="scientific">Nocardioides ginsengisegetis</name>
    <dbReference type="NCBI Taxonomy" id="661491"/>
    <lineage>
        <taxon>Bacteria</taxon>
        <taxon>Bacillati</taxon>
        <taxon>Actinomycetota</taxon>
        <taxon>Actinomycetes</taxon>
        <taxon>Propionibacteriales</taxon>
        <taxon>Nocardioidaceae</taxon>
        <taxon>Nocardioides</taxon>
    </lineage>
</organism>
<dbReference type="RefSeq" id="WP_182540524.1">
    <property type="nucleotide sequence ID" value="NZ_JACGXA010000001.1"/>
</dbReference>
<dbReference type="InterPro" id="IPR027383">
    <property type="entry name" value="Znf_put"/>
</dbReference>
<dbReference type="EMBL" id="JACGXA010000001">
    <property type="protein sequence ID" value="MBA8804759.1"/>
    <property type="molecule type" value="Genomic_DNA"/>
</dbReference>
<feature type="transmembrane region" description="Helical" evidence="3">
    <location>
        <begin position="218"/>
        <end position="236"/>
    </location>
</feature>
<feature type="transmembrane region" description="Helical" evidence="3">
    <location>
        <begin position="122"/>
        <end position="141"/>
    </location>
</feature>
<sequence>MTTQHWHADAELLSAYVAGELDAISGASVEQHLVRCAECRTAIAAHVPAPALDRAWAGVRDAVQSPPLPLPIRIARRCGVSEPTAVLLAATASLRTAWLVGAFVAVGFATFAVMVAGQDHVAPFLLVAPMVPVIGVAAAYGPDQDPLEALVVTAPFGRTRLILIRTLAVLVSVLPFTAALGLLLPGPDWLAAAWLGPALALVPVLLAVSSFVGPRTGAAVLSIAWSGVVLLSVRHFPATWPVQATQQLAYLALALASCGVLALQARRDRKIGALL</sequence>
<keyword evidence="3" id="KW-0812">Transmembrane</keyword>
<accession>A0A7W3J246</accession>
<evidence type="ECO:0000313" key="5">
    <source>
        <dbReference type="EMBL" id="MBA8804759.1"/>
    </source>
</evidence>
<protein>
    <recommendedName>
        <fullName evidence="4">Putative zinc-finger domain-containing protein</fullName>
    </recommendedName>
</protein>
<dbReference type="AlphaFoldDB" id="A0A7W3J246"/>
<evidence type="ECO:0000313" key="6">
    <source>
        <dbReference type="Proteomes" id="UP000580910"/>
    </source>
</evidence>
<feature type="transmembrane region" description="Helical" evidence="3">
    <location>
        <begin position="189"/>
        <end position="211"/>
    </location>
</feature>
<feature type="domain" description="Putative zinc-finger" evidence="4">
    <location>
        <begin position="11"/>
        <end position="40"/>
    </location>
</feature>
<keyword evidence="6" id="KW-1185">Reference proteome</keyword>
<keyword evidence="3" id="KW-1133">Transmembrane helix</keyword>
<dbReference type="Pfam" id="PF13490">
    <property type="entry name" value="zf-HC2"/>
    <property type="match status" value="1"/>
</dbReference>
<keyword evidence="1" id="KW-0805">Transcription regulation</keyword>
<name>A0A7W3J246_9ACTN</name>
<gene>
    <name evidence="5" type="ORF">FB382_003050</name>
</gene>
<dbReference type="Gene3D" id="1.10.10.1320">
    <property type="entry name" value="Anti-sigma factor, zinc-finger domain"/>
    <property type="match status" value="1"/>
</dbReference>
<evidence type="ECO:0000259" key="4">
    <source>
        <dbReference type="Pfam" id="PF13490"/>
    </source>
</evidence>
<evidence type="ECO:0000256" key="2">
    <source>
        <dbReference type="ARBA" id="ARBA00023163"/>
    </source>
</evidence>
<feature type="transmembrane region" description="Helical" evidence="3">
    <location>
        <begin position="97"/>
        <end position="116"/>
    </location>
</feature>
<dbReference type="InterPro" id="IPR041916">
    <property type="entry name" value="Anti_sigma_zinc_sf"/>
</dbReference>
<proteinExistence type="predicted"/>
<evidence type="ECO:0000256" key="3">
    <source>
        <dbReference type="SAM" id="Phobius"/>
    </source>
</evidence>
<keyword evidence="3" id="KW-0472">Membrane</keyword>